<comment type="caution">
    <text evidence="1">The sequence shown here is derived from an EMBL/GenBank/DDBJ whole genome shotgun (WGS) entry which is preliminary data.</text>
</comment>
<feature type="non-terminal residue" evidence="1">
    <location>
        <position position="143"/>
    </location>
</feature>
<protein>
    <submittedName>
        <fullName evidence="1">Uncharacterized protein</fullName>
    </submittedName>
</protein>
<organism evidence="1 2">
    <name type="scientific">Irpex rosettiformis</name>
    <dbReference type="NCBI Taxonomy" id="378272"/>
    <lineage>
        <taxon>Eukaryota</taxon>
        <taxon>Fungi</taxon>
        <taxon>Dikarya</taxon>
        <taxon>Basidiomycota</taxon>
        <taxon>Agaricomycotina</taxon>
        <taxon>Agaricomycetes</taxon>
        <taxon>Polyporales</taxon>
        <taxon>Irpicaceae</taxon>
        <taxon>Irpex</taxon>
    </lineage>
</organism>
<feature type="non-terminal residue" evidence="1">
    <location>
        <position position="1"/>
    </location>
</feature>
<evidence type="ECO:0000313" key="1">
    <source>
        <dbReference type="EMBL" id="KAI0092383.1"/>
    </source>
</evidence>
<reference evidence="1" key="1">
    <citation type="journal article" date="2021" name="Environ. Microbiol.">
        <title>Gene family expansions and transcriptome signatures uncover fungal adaptations to wood decay.</title>
        <authorList>
            <person name="Hage H."/>
            <person name="Miyauchi S."/>
            <person name="Viragh M."/>
            <person name="Drula E."/>
            <person name="Min B."/>
            <person name="Chaduli D."/>
            <person name="Navarro D."/>
            <person name="Favel A."/>
            <person name="Norest M."/>
            <person name="Lesage-Meessen L."/>
            <person name="Balint B."/>
            <person name="Merenyi Z."/>
            <person name="de Eugenio L."/>
            <person name="Morin E."/>
            <person name="Martinez A.T."/>
            <person name="Baldrian P."/>
            <person name="Stursova M."/>
            <person name="Martinez M.J."/>
            <person name="Novotny C."/>
            <person name="Magnuson J.K."/>
            <person name="Spatafora J.W."/>
            <person name="Maurice S."/>
            <person name="Pangilinan J."/>
            <person name="Andreopoulos W."/>
            <person name="LaButti K."/>
            <person name="Hundley H."/>
            <person name="Na H."/>
            <person name="Kuo A."/>
            <person name="Barry K."/>
            <person name="Lipzen A."/>
            <person name="Henrissat B."/>
            <person name="Riley R."/>
            <person name="Ahrendt S."/>
            <person name="Nagy L.G."/>
            <person name="Grigoriev I.V."/>
            <person name="Martin F."/>
            <person name="Rosso M.N."/>
        </authorList>
    </citation>
    <scope>NUCLEOTIDE SEQUENCE</scope>
    <source>
        <strain evidence="1">CBS 384.51</strain>
    </source>
</reference>
<name>A0ACB8UDH8_9APHY</name>
<gene>
    <name evidence="1" type="ORF">BDY19DRAFT_863737</name>
</gene>
<sequence>PAHHTHHSSDPIHPAADYSADITNESDIWKGNNNRQFGAGTDDREVMAGGQHADEPAHLNGDGPNAFNEAMPLNVQPAWSGGVAIDGRDDLPEGKAKATDKLIGKTQKLVGKMMHKPEMHEKGELREAGGKEAAAGRARAPHD</sequence>
<evidence type="ECO:0000313" key="2">
    <source>
        <dbReference type="Proteomes" id="UP001055072"/>
    </source>
</evidence>
<proteinExistence type="predicted"/>
<dbReference type="EMBL" id="MU274904">
    <property type="protein sequence ID" value="KAI0092383.1"/>
    <property type="molecule type" value="Genomic_DNA"/>
</dbReference>
<dbReference type="Proteomes" id="UP001055072">
    <property type="component" value="Unassembled WGS sequence"/>
</dbReference>
<keyword evidence="2" id="KW-1185">Reference proteome</keyword>
<accession>A0ACB8UDH8</accession>